<evidence type="ECO:0008006" key="3">
    <source>
        <dbReference type="Google" id="ProtNLM"/>
    </source>
</evidence>
<organism evidence="1 2">
    <name type="scientific">Hymenobacter humi</name>
    <dbReference type="NCBI Taxonomy" id="1411620"/>
    <lineage>
        <taxon>Bacteria</taxon>
        <taxon>Pseudomonadati</taxon>
        <taxon>Bacteroidota</taxon>
        <taxon>Cytophagia</taxon>
        <taxon>Cytophagales</taxon>
        <taxon>Hymenobacteraceae</taxon>
        <taxon>Hymenobacter</taxon>
    </lineage>
</organism>
<dbReference type="Gene3D" id="3.90.1570.30">
    <property type="match status" value="1"/>
</dbReference>
<dbReference type="Proteomes" id="UP001596513">
    <property type="component" value="Unassembled WGS sequence"/>
</dbReference>
<evidence type="ECO:0000313" key="2">
    <source>
        <dbReference type="Proteomes" id="UP001596513"/>
    </source>
</evidence>
<reference evidence="2" key="1">
    <citation type="journal article" date="2019" name="Int. J. Syst. Evol. Microbiol.">
        <title>The Global Catalogue of Microorganisms (GCM) 10K type strain sequencing project: providing services to taxonomists for standard genome sequencing and annotation.</title>
        <authorList>
            <consortium name="The Broad Institute Genomics Platform"/>
            <consortium name="The Broad Institute Genome Sequencing Center for Infectious Disease"/>
            <person name="Wu L."/>
            <person name="Ma J."/>
        </authorList>
    </citation>
    <scope>NUCLEOTIDE SEQUENCE [LARGE SCALE GENOMIC DNA]</scope>
    <source>
        <strain evidence="2">JCM 19635</strain>
    </source>
</reference>
<sequence length="245" mass="26359">MQGVRSNAENHTSIFQKNEAATRAALIDPVLRALGWDTSNVQMVEPEKSLGNELRVDYLLKDPAGKPYLVIEAKCLGSTLDKYGYVGKILGYALTLNVQTVCITDGISRHIHSNLQQGKSEPIAFTFTENTLLAAANQLVQWLDAAQCGHGLTSAVLRPVAFPKHEALPSAIPNGKPTQVVKQQIKLKKLPPDSSKFIEPGPSGFSVFAAGPETQGATVAKWRGEANQNVEGYFTGGMPFSAGNQ</sequence>
<dbReference type="EMBL" id="JBHTEK010000001">
    <property type="protein sequence ID" value="MFC7666139.1"/>
    <property type="molecule type" value="Genomic_DNA"/>
</dbReference>
<name>A0ABW2TZU6_9BACT</name>
<gene>
    <name evidence="1" type="ORF">ACFQT0_00830</name>
</gene>
<evidence type="ECO:0000313" key="1">
    <source>
        <dbReference type="EMBL" id="MFC7666139.1"/>
    </source>
</evidence>
<keyword evidence="2" id="KW-1185">Reference proteome</keyword>
<protein>
    <recommendedName>
        <fullName evidence="3">Type I restriction enzyme R protein N-terminal domain-containing protein</fullName>
    </recommendedName>
</protein>
<dbReference type="RefSeq" id="WP_380199584.1">
    <property type="nucleotide sequence ID" value="NZ_JBHTEK010000001.1"/>
</dbReference>
<comment type="caution">
    <text evidence="1">The sequence shown here is derived from an EMBL/GenBank/DDBJ whole genome shotgun (WGS) entry which is preliminary data.</text>
</comment>
<accession>A0ABW2TZU6</accession>
<proteinExistence type="predicted"/>